<dbReference type="PATRIC" id="fig|1187852.3.peg.4557"/>
<sequence>MTRDDLYFDDVAVGSEFVSGERLVTERDLTSFAEISGDHHPIHVDPDFAARSVFGQRILHGPFGIAVVLGLFGQFRSFAAAAVALTDIQDWRFRAPIFVGDQLTLRMRIGAKSAGKSGRHGIVQRDMSLVKQDGTVAQDGRMGLLMACRAAPPEV</sequence>
<name>A0A0J6TDY2_9HYPH</name>
<gene>
    <name evidence="2" type="ORF">VQ03_06190</name>
</gene>
<dbReference type="AlphaFoldDB" id="A0A0J6TDY2"/>
<evidence type="ECO:0000313" key="2">
    <source>
        <dbReference type="EMBL" id="KMO43873.1"/>
    </source>
</evidence>
<dbReference type="EMBL" id="LABZ01000034">
    <property type="protein sequence ID" value="KMO43873.1"/>
    <property type="molecule type" value="Genomic_DNA"/>
</dbReference>
<dbReference type="InterPro" id="IPR002539">
    <property type="entry name" value="MaoC-like_dom"/>
</dbReference>
<dbReference type="Gene3D" id="3.10.129.10">
    <property type="entry name" value="Hotdog Thioesterase"/>
    <property type="match status" value="1"/>
</dbReference>
<comment type="caution">
    <text evidence="2">The sequence shown here is derived from an EMBL/GenBank/DDBJ whole genome shotgun (WGS) entry which is preliminary data.</text>
</comment>
<dbReference type="InterPro" id="IPR052342">
    <property type="entry name" value="MCH/BMMD"/>
</dbReference>
<protein>
    <recommendedName>
        <fullName evidence="1">MaoC-like domain-containing protein</fullName>
    </recommendedName>
</protein>
<keyword evidence="3" id="KW-1185">Reference proteome</keyword>
<dbReference type="Pfam" id="PF01575">
    <property type="entry name" value="MaoC_dehydratas"/>
    <property type="match status" value="1"/>
</dbReference>
<organism evidence="2 3">
    <name type="scientific">Methylobacterium tarhaniae</name>
    <dbReference type="NCBI Taxonomy" id="1187852"/>
    <lineage>
        <taxon>Bacteria</taxon>
        <taxon>Pseudomonadati</taxon>
        <taxon>Pseudomonadota</taxon>
        <taxon>Alphaproteobacteria</taxon>
        <taxon>Hyphomicrobiales</taxon>
        <taxon>Methylobacteriaceae</taxon>
        <taxon>Methylobacterium</taxon>
    </lineage>
</organism>
<dbReference type="InterPro" id="IPR029069">
    <property type="entry name" value="HotDog_dom_sf"/>
</dbReference>
<dbReference type="Proteomes" id="UP000036449">
    <property type="component" value="Unassembled WGS sequence"/>
</dbReference>
<proteinExistence type="predicted"/>
<evidence type="ECO:0000259" key="1">
    <source>
        <dbReference type="Pfam" id="PF01575"/>
    </source>
</evidence>
<feature type="domain" description="MaoC-like" evidence="1">
    <location>
        <begin position="21"/>
        <end position="124"/>
    </location>
</feature>
<evidence type="ECO:0000313" key="3">
    <source>
        <dbReference type="Proteomes" id="UP000036449"/>
    </source>
</evidence>
<dbReference type="SUPFAM" id="SSF54637">
    <property type="entry name" value="Thioesterase/thiol ester dehydrase-isomerase"/>
    <property type="match status" value="1"/>
</dbReference>
<reference evidence="2 3" key="1">
    <citation type="submission" date="2015-03" db="EMBL/GenBank/DDBJ databases">
        <title>Genome sequencing of Methylobacterium tarhaniae DSM 25844.</title>
        <authorList>
            <person name="Chaudhry V."/>
            <person name="Patil P.B."/>
        </authorList>
    </citation>
    <scope>NUCLEOTIDE SEQUENCE [LARGE SCALE GENOMIC DNA]</scope>
    <source>
        <strain evidence="2 3">DSM 25844</strain>
    </source>
</reference>
<dbReference type="PANTHER" id="PTHR43664:SF1">
    <property type="entry name" value="BETA-METHYLMALYL-COA DEHYDRATASE"/>
    <property type="match status" value="1"/>
</dbReference>
<dbReference type="PANTHER" id="PTHR43664">
    <property type="entry name" value="MONOAMINE OXIDASE-RELATED"/>
    <property type="match status" value="1"/>
</dbReference>
<accession>A0A0J6TDY2</accession>
<dbReference type="RefSeq" id="WP_048449997.1">
    <property type="nucleotide sequence ID" value="NZ_LABZ01000034.1"/>
</dbReference>